<evidence type="ECO:0000313" key="3">
    <source>
        <dbReference type="EMBL" id="RKP36973.1"/>
    </source>
</evidence>
<evidence type="ECO:0000313" key="4">
    <source>
        <dbReference type="Proteomes" id="UP000268162"/>
    </source>
</evidence>
<keyword evidence="1" id="KW-0175">Coiled coil</keyword>
<feature type="compositionally biased region" description="Basic residues" evidence="2">
    <location>
        <begin position="295"/>
        <end position="305"/>
    </location>
</feature>
<dbReference type="EMBL" id="ML002564">
    <property type="protein sequence ID" value="RKP36973.1"/>
    <property type="molecule type" value="Genomic_DNA"/>
</dbReference>
<evidence type="ECO:0000256" key="1">
    <source>
        <dbReference type="SAM" id="Coils"/>
    </source>
</evidence>
<accession>A0A4P9ZTW4</accession>
<proteinExistence type="predicted"/>
<evidence type="ECO:0008006" key="5">
    <source>
        <dbReference type="Google" id="ProtNLM"/>
    </source>
</evidence>
<dbReference type="Proteomes" id="UP000268162">
    <property type="component" value="Unassembled WGS sequence"/>
</dbReference>
<dbReference type="AlphaFoldDB" id="A0A4P9ZTW4"/>
<protein>
    <recommendedName>
        <fullName evidence="5">Biogenesis of lysosome-related organelles complex 1 subunit 7</fullName>
    </recommendedName>
</protein>
<feature type="region of interest" description="Disordered" evidence="2">
    <location>
        <begin position="229"/>
        <end position="311"/>
    </location>
</feature>
<evidence type="ECO:0000256" key="2">
    <source>
        <dbReference type="SAM" id="MobiDB-lite"/>
    </source>
</evidence>
<name>A0A4P9ZTW4_9FUNG</name>
<dbReference type="InterPro" id="IPR028119">
    <property type="entry name" value="Snapin/Pallidin/Snn1"/>
</dbReference>
<sequence>MSQSTPNSSSPPDVEGPLAPSTESPPMASPPLQTPAAQGSEPGSADWPHLFDSGIAETLGPTIDDLEGRLTALIDQQIQLHLAIQQVSQRADLESLVPAEYSTLVNQLPENLGRVDALRKRIQSANRQARDIKLRAEQLRVRKVRNDQTKIEFINQQRLMDREIAAQMATPAGNSDLFSSPATASTATIDIGLGSSTIGPSSPVPSPQTEILGLASASSNDQLLTAAITSSEGPDDSPRSTRSSLQLPTEDTAAGGQTQELQSTPDGIVEPDSSPRPAVPPTTGPVRSGSAAKAQVKRVAKKSTRRQVTIE</sequence>
<gene>
    <name evidence="3" type="ORF">BJ085DRAFT_27364</name>
</gene>
<organism evidence="3 4">
    <name type="scientific">Dimargaris cristalligena</name>
    <dbReference type="NCBI Taxonomy" id="215637"/>
    <lineage>
        <taxon>Eukaryota</taxon>
        <taxon>Fungi</taxon>
        <taxon>Fungi incertae sedis</taxon>
        <taxon>Zoopagomycota</taxon>
        <taxon>Kickxellomycotina</taxon>
        <taxon>Dimargaritomycetes</taxon>
        <taxon>Dimargaritales</taxon>
        <taxon>Dimargaritaceae</taxon>
        <taxon>Dimargaris</taxon>
    </lineage>
</organism>
<feature type="compositionally biased region" description="Polar residues" evidence="2">
    <location>
        <begin position="240"/>
        <end position="265"/>
    </location>
</feature>
<feature type="region of interest" description="Disordered" evidence="2">
    <location>
        <begin position="1"/>
        <end position="51"/>
    </location>
</feature>
<feature type="coiled-coil region" evidence="1">
    <location>
        <begin position="115"/>
        <end position="142"/>
    </location>
</feature>
<feature type="compositionally biased region" description="Polar residues" evidence="2">
    <location>
        <begin position="1"/>
        <end position="11"/>
    </location>
</feature>
<keyword evidence="4" id="KW-1185">Reference proteome</keyword>
<dbReference type="Pfam" id="PF14712">
    <property type="entry name" value="Snapin_Pallidin"/>
    <property type="match status" value="1"/>
</dbReference>
<reference evidence="4" key="1">
    <citation type="journal article" date="2018" name="Nat. Microbiol.">
        <title>Leveraging single-cell genomics to expand the fungal tree of life.</title>
        <authorList>
            <person name="Ahrendt S.R."/>
            <person name="Quandt C.A."/>
            <person name="Ciobanu D."/>
            <person name="Clum A."/>
            <person name="Salamov A."/>
            <person name="Andreopoulos B."/>
            <person name="Cheng J.F."/>
            <person name="Woyke T."/>
            <person name="Pelin A."/>
            <person name="Henrissat B."/>
            <person name="Reynolds N.K."/>
            <person name="Benny G.L."/>
            <person name="Smith M.E."/>
            <person name="James T.Y."/>
            <person name="Grigoriev I.V."/>
        </authorList>
    </citation>
    <scope>NUCLEOTIDE SEQUENCE [LARGE SCALE GENOMIC DNA]</scope>
    <source>
        <strain evidence="4">RSA 468</strain>
    </source>
</reference>